<keyword evidence="2" id="KW-1185">Reference proteome</keyword>
<dbReference type="Proteomes" id="UP000215148">
    <property type="component" value="Chromosome 1"/>
</dbReference>
<reference evidence="1 2" key="1">
    <citation type="submission" date="2017-08" db="EMBL/GenBank/DDBJ databases">
        <title>The Vibrio qinghaiensis sp.-Q67 is a luminous bacteria isolated firstly from Qinghai lake, Qinghai province, China, which has been proved to be very sensitive to detect environmental and food pollutants. Therefore, complete genome analysis of V. qinghaiensis sp.-Q67 highlights the potential application of this strain on detection of hazards in the contaminated environments.</title>
        <authorList>
            <person name="Gong L."/>
        </authorList>
    </citation>
    <scope>NUCLEOTIDE SEQUENCE [LARGE SCALE GENOMIC DNA]</scope>
    <source>
        <strain evidence="1 2">Q67</strain>
    </source>
</reference>
<dbReference type="Pfam" id="PF20293">
    <property type="entry name" value="MC6"/>
    <property type="match status" value="1"/>
</dbReference>
<dbReference type="KEGG" id="vqi:CCZ37_02095"/>
<dbReference type="InterPro" id="IPR046897">
    <property type="entry name" value="ABC-3C_MC6"/>
</dbReference>
<evidence type="ECO:0000313" key="2">
    <source>
        <dbReference type="Proteomes" id="UP000215148"/>
    </source>
</evidence>
<dbReference type="RefSeq" id="WP_017042714.1">
    <property type="nucleotide sequence ID" value="NZ_CAWNHI010000001.1"/>
</dbReference>
<name>A0A223MV76_9VIBR</name>
<dbReference type="AlphaFoldDB" id="A0A223MV76"/>
<organism evidence="1 2">
    <name type="scientific">Vibrio qinghaiensis</name>
    <dbReference type="NCBI Taxonomy" id="2025808"/>
    <lineage>
        <taxon>Bacteria</taxon>
        <taxon>Pseudomonadati</taxon>
        <taxon>Pseudomonadota</taxon>
        <taxon>Gammaproteobacteria</taxon>
        <taxon>Vibrionales</taxon>
        <taxon>Vibrionaceae</taxon>
        <taxon>Vibrio</taxon>
    </lineage>
</organism>
<protein>
    <recommendedName>
        <fullName evidence="3">PqqD family protein</fullName>
    </recommendedName>
</protein>
<gene>
    <name evidence="1" type="ORF">CCZ37_02095</name>
</gene>
<evidence type="ECO:0008006" key="3">
    <source>
        <dbReference type="Google" id="ProtNLM"/>
    </source>
</evidence>
<proteinExistence type="predicted"/>
<sequence length="78" mass="8892">MILPTKVLKPVDSLYCISAYVVEILQGTDGVDFDVLLDELNHAYPIEISIEKLQYCLDFLFILGKLELENETLKAVFK</sequence>
<evidence type="ECO:0000313" key="1">
    <source>
        <dbReference type="EMBL" id="ASU21459.1"/>
    </source>
</evidence>
<dbReference type="EMBL" id="CP022741">
    <property type="protein sequence ID" value="ASU21459.1"/>
    <property type="molecule type" value="Genomic_DNA"/>
</dbReference>
<accession>A0A223MV76</accession>